<dbReference type="OMA" id="NGECYFF"/>
<feature type="region of interest" description="Disordered" evidence="1">
    <location>
        <begin position="1"/>
        <end position="58"/>
    </location>
</feature>
<evidence type="ECO:0000313" key="2">
    <source>
        <dbReference type="EMBL" id="CAD8179936.1"/>
    </source>
</evidence>
<dbReference type="Proteomes" id="UP000683925">
    <property type="component" value="Unassembled WGS sequence"/>
</dbReference>
<accession>A0A8S1W178</accession>
<keyword evidence="3" id="KW-1185">Reference proteome</keyword>
<dbReference type="OrthoDB" id="311001at2759"/>
<evidence type="ECO:0000256" key="1">
    <source>
        <dbReference type="SAM" id="MobiDB-lite"/>
    </source>
</evidence>
<feature type="region of interest" description="Disordered" evidence="1">
    <location>
        <begin position="101"/>
        <end position="131"/>
    </location>
</feature>
<feature type="compositionally biased region" description="Acidic residues" evidence="1">
    <location>
        <begin position="122"/>
        <end position="131"/>
    </location>
</feature>
<proteinExistence type="predicted"/>
<comment type="caution">
    <text evidence="2">The sequence shown here is derived from an EMBL/GenBank/DDBJ whole genome shotgun (WGS) entry which is preliminary data.</text>
</comment>
<dbReference type="EMBL" id="CAJJDP010000073">
    <property type="protein sequence ID" value="CAD8179936.1"/>
    <property type="molecule type" value="Genomic_DNA"/>
</dbReference>
<feature type="compositionally biased region" description="Basic and acidic residues" evidence="1">
    <location>
        <begin position="1"/>
        <end position="22"/>
    </location>
</feature>
<gene>
    <name evidence="2" type="ORF">POCTA_138.1.T0740063</name>
</gene>
<feature type="compositionally biased region" description="Low complexity" evidence="1">
    <location>
        <begin position="101"/>
        <end position="115"/>
    </location>
</feature>
<evidence type="ECO:0000313" key="3">
    <source>
        <dbReference type="Proteomes" id="UP000683925"/>
    </source>
</evidence>
<protein>
    <submittedName>
        <fullName evidence="2">Uncharacterized protein</fullName>
    </submittedName>
</protein>
<dbReference type="AlphaFoldDB" id="A0A8S1W178"/>
<name>A0A8S1W178_PAROT</name>
<feature type="compositionally biased region" description="Basic and acidic residues" evidence="1">
    <location>
        <begin position="29"/>
        <end position="42"/>
    </location>
</feature>
<sequence>MAQLGEEFKGKVDESQKGEKEQQGQVGSQKEEKNAEQNEEKNTNQSQPLTLFGGLNSQQNLFNNSGINLKPGQLFTGNILSSSTQPSSEIFSSLFNNNSNIEIKPVQPQPQIIQQAHKQSDGSDDDDEDDLDEKYLQTEQKQEYAPNTNTELITKQDIEKFRKNANGILEKGTAAIEKANNGEYYFFVYRNEKQEIVYAGQLIKGLSVTKPLGQKQENLLLKVLGKKEQENQKEQEETTENKQFTIDTLKLMFTQEEGANAFKSELQKSLQ</sequence>
<reference evidence="2" key="1">
    <citation type="submission" date="2021-01" db="EMBL/GenBank/DDBJ databases">
        <authorList>
            <consortium name="Genoscope - CEA"/>
            <person name="William W."/>
        </authorList>
    </citation>
    <scope>NUCLEOTIDE SEQUENCE</scope>
</reference>
<organism evidence="2 3">
    <name type="scientific">Paramecium octaurelia</name>
    <dbReference type="NCBI Taxonomy" id="43137"/>
    <lineage>
        <taxon>Eukaryota</taxon>
        <taxon>Sar</taxon>
        <taxon>Alveolata</taxon>
        <taxon>Ciliophora</taxon>
        <taxon>Intramacronucleata</taxon>
        <taxon>Oligohymenophorea</taxon>
        <taxon>Peniculida</taxon>
        <taxon>Parameciidae</taxon>
        <taxon>Paramecium</taxon>
    </lineage>
</organism>